<dbReference type="PANTHER" id="PTHR33116:SF86">
    <property type="entry name" value="REVERSE TRANSCRIPTASE DOMAIN-CONTAINING PROTEIN"/>
    <property type="match status" value="1"/>
</dbReference>
<reference evidence="1" key="2">
    <citation type="journal article" date="2024" name="Plant">
        <title>Genomic evolution and insights into agronomic trait innovations of Sesamum species.</title>
        <authorList>
            <person name="Miao H."/>
            <person name="Wang L."/>
            <person name="Qu L."/>
            <person name="Liu H."/>
            <person name="Sun Y."/>
            <person name="Le M."/>
            <person name="Wang Q."/>
            <person name="Wei S."/>
            <person name="Zheng Y."/>
            <person name="Lin W."/>
            <person name="Duan Y."/>
            <person name="Cao H."/>
            <person name="Xiong S."/>
            <person name="Wang X."/>
            <person name="Wei L."/>
            <person name="Li C."/>
            <person name="Ma Q."/>
            <person name="Ju M."/>
            <person name="Zhao R."/>
            <person name="Li G."/>
            <person name="Mu C."/>
            <person name="Tian Q."/>
            <person name="Mei H."/>
            <person name="Zhang T."/>
            <person name="Gao T."/>
            <person name="Zhang H."/>
        </authorList>
    </citation>
    <scope>NUCLEOTIDE SEQUENCE</scope>
    <source>
        <strain evidence="1">KEN1</strain>
    </source>
</reference>
<protein>
    <recommendedName>
        <fullName evidence="2">Reverse transcriptase</fullName>
    </recommendedName>
</protein>
<accession>A0AAW2X327</accession>
<gene>
    <name evidence="1" type="ORF">Slati_1398400</name>
</gene>
<evidence type="ECO:0008006" key="2">
    <source>
        <dbReference type="Google" id="ProtNLM"/>
    </source>
</evidence>
<reference evidence="1" key="1">
    <citation type="submission" date="2020-06" db="EMBL/GenBank/DDBJ databases">
        <authorList>
            <person name="Li T."/>
            <person name="Hu X."/>
            <person name="Zhang T."/>
            <person name="Song X."/>
            <person name="Zhang H."/>
            <person name="Dai N."/>
            <person name="Sheng W."/>
            <person name="Hou X."/>
            <person name="Wei L."/>
        </authorList>
    </citation>
    <scope>NUCLEOTIDE SEQUENCE</scope>
    <source>
        <strain evidence="1">KEN1</strain>
        <tissue evidence="1">Leaf</tissue>
    </source>
</reference>
<sequence>MVVSRNVEGCQLELASVLGVTVVPKHDKYLGLPTIVGRSKKELFEGLKDSIWGKLRCWSAKKLSEAGRVVLLKIVLQTIPT</sequence>
<proteinExistence type="predicted"/>
<name>A0AAW2X327_9LAMI</name>
<organism evidence="1">
    <name type="scientific">Sesamum latifolium</name>
    <dbReference type="NCBI Taxonomy" id="2727402"/>
    <lineage>
        <taxon>Eukaryota</taxon>
        <taxon>Viridiplantae</taxon>
        <taxon>Streptophyta</taxon>
        <taxon>Embryophyta</taxon>
        <taxon>Tracheophyta</taxon>
        <taxon>Spermatophyta</taxon>
        <taxon>Magnoliopsida</taxon>
        <taxon>eudicotyledons</taxon>
        <taxon>Gunneridae</taxon>
        <taxon>Pentapetalae</taxon>
        <taxon>asterids</taxon>
        <taxon>lamiids</taxon>
        <taxon>Lamiales</taxon>
        <taxon>Pedaliaceae</taxon>
        <taxon>Sesamum</taxon>
    </lineage>
</organism>
<comment type="caution">
    <text evidence="1">The sequence shown here is derived from an EMBL/GenBank/DDBJ whole genome shotgun (WGS) entry which is preliminary data.</text>
</comment>
<dbReference type="EMBL" id="JACGWN010000005">
    <property type="protein sequence ID" value="KAL0448420.1"/>
    <property type="molecule type" value="Genomic_DNA"/>
</dbReference>
<dbReference type="AlphaFoldDB" id="A0AAW2X327"/>
<evidence type="ECO:0000313" key="1">
    <source>
        <dbReference type="EMBL" id="KAL0448420.1"/>
    </source>
</evidence>
<dbReference type="PANTHER" id="PTHR33116">
    <property type="entry name" value="REVERSE TRANSCRIPTASE ZINC-BINDING DOMAIN-CONTAINING PROTEIN-RELATED-RELATED"/>
    <property type="match status" value="1"/>
</dbReference>